<dbReference type="Proteomes" id="UP000028013">
    <property type="component" value="Unassembled WGS sequence"/>
</dbReference>
<gene>
    <name evidence="2" type="ORF">M094_2589</name>
</gene>
<organism evidence="2 3">
    <name type="scientific">Bacteroides uniformis str. 3978 T3 ii</name>
    <dbReference type="NCBI Taxonomy" id="1339349"/>
    <lineage>
        <taxon>Bacteria</taxon>
        <taxon>Pseudomonadati</taxon>
        <taxon>Bacteroidota</taxon>
        <taxon>Bacteroidia</taxon>
        <taxon>Bacteroidales</taxon>
        <taxon>Bacteroidaceae</taxon>
        <taxon>Bacteroides</taxon>
    </lineage>
</organism>
<dbReference type="PATRIC" id="fig|1339349.3.peg.3700"/>
<proteinExistence type="predicted"/>
<evidence type="ECO:0000313" key="3">
    <source>
        <dbReference type="Proteomes" id="UP000028013"/>
    </source>
</evidence>
<evidence type="ECO:0000313" key="2">
    <source>
        <dbReference type="EMBL" id="KDS48898.1"/>
    </source>
</evidence>
<reference evidence="2 3" key="1">
    <citation type="submission" date="2014-04" db="EMBL/GenBank/DDBJ databases">
        <authorList>
            <person name="Sears C."/>
            <person name="Carroll K."/>
            <person name="Sack B.R."/>
            <person name="Qadri F."/>
            <person name="Myers L.L."/>
            <person name="Chung G.-T."/>
            <person name="Escheverria P."/>
            <person name="Fraser C.M."/>
            <person name="Sadzewicz L."/>
            <person name="Shefchek K.A."/>
            <person name="Tallon L."/>
            <person name="Das S.P."/>
            <person name="Daugherty S."/>
            <person name="Mongodin E.F."/>
        </authorList>
    </citation>
    <scope>NUCLEOTIDE SEQUENCE [LARGE SCALE GENOMIC DNA]</scope>
    <source>
        <strain evidence="2 3">3978 T3 ii</strain>
    </source>
</reference>
<evidence type="ECO:0000256" key="1">
    <source>
        <dbReference type="SAM" id="MobiDB-lite"/>
    </source>
</evidence>
<name>A0A078S0T3_BACUN</name>
<protein>
    <submittedName>
        <fullName evidence="2">Uncharacterized protein</fullName>
    </submittedName>
</protein>
<sequence>MMTGLFYLTGKDRLFPAYRQQLAWTKKERELPRGTSPPCKLKTTNKRMR</sequence>
<dbReference type="EMBL" id="JNHN01000179">
    <property type="protein sequence ID" value="KDS48898.1"/>
    <property type="molecule type" value="Genomic_DNA"/>
</dbReference>
<feature type="region of interest" description="Disordered" evidence="1">
    <location>
        <begin position="28"/>
        <end position="49"/>
    </location>
</feature>
<accession>A0A078S0T3</accession>
<dbReference type="AlphaFoldDB" id="A0A078S0T3"/>
<comment type="caution">
    <text evidence="2">The sequence shown here is derived from an EMBL/GenBank/DDBJ whole genome shotgun (WGS) entry which is preliminary data.</text>
</comment>